<protein>
    <recommendedName>
        <fullName evidence="3">ESAT-6 protein secretion system EspG family protein</fullName>
    </recommendedName>
</protein>
<comment type="caution">
    <text evidence="1">The sequence shown here is derived from an EMBL/GenBank/DDBJ whole genome shotgun (WGS) entry which is preliminary data.</text>
</comment>
<dbReference type="EMBL" id="VMSD01000017">
    <property type="protein sequence ID" value="KAF0835772.1"/>
    <property type="molecule type" value="Genomic_DNA"/>
</dbReference>
<dbReference type="RefSeq" id="WP_067985533.1">
    <property type="nucleotide sequence ID" value="NZ_VMSD01000017.1"/>
</dbReference>
<gene>
    <name evidence="1" type="ORF">FNL39_11718</name>
</gene>
<evidence type="ECO:0000313" key="1">
    <source>
        <dbReference type="EMBL" id="KAF0835772.1"/>
    </source>
</evidence>
<evidence type="ECO:0008006" key="3">
    <source>
        <dbReference type="Google" id="ProtNLM"/>
    </source>
</evidence>
<proteinExistence type="predicted"/>
<sequence length="260" mass="28640">MKSSSIDLTADEFAWLWRSVAGGDEFGFPDPLRINETAATMVEYARQTREFEQRFPTPAVAALRPVFETLAHPDSRIRCFGTTADGNEIRTHAAIGDRVAVILHQQPGPREHSGPLSLALADPYAAAAHVVATMPRAAPGGAGSMLGYTPRVRGEEQELGHGRTADGRLPTDERIRRLARLPRSAEGQLVIERDPTSARPWPPRYLSWIDIPPGQFASGRYLVEVRNHETIVTAASADRIVRELRRHAGLRSSNRGRNVS</sequence>
<accession>A0ABQ6YEC8</accession>
<dbReference type="Proteomes" id="UP000798951">
    <property type="component" value="Unassembled WGS sequence"/>
</dbReference>
<evidence type="ECO:0000313" key="2">
    <source>
        <dbReference type="Proteomes" id="UP000798951"/>
    </source>
</evidence>
<organism evidence="1 2">
    <name type="scientific">Nocardia caishijiensis</name>
    <dbReference type="NCBI Taxonomy" id="184756"/>
    <lineage>
        <taxon>Bacteria</taxon>
        <taxon>Bacillati</taxon>
        <taxon>Actinomycetota</taxon>
        <taxon>Actinomycetes</taxon>
        <taxon>Mycobacteriales</taxon>
        <taxon>Nocardiaceae</taxon>
        <taxon>Nocardia</taxon>
    </lineage>
</organism>
<reference evidence="1 2" key="1">
    <citation type="submission" date="2019-07" db="EMBL/GenBank/DDBJ databases">
        <title>Genomic Encyclopedia of Type Strains, Phase IV (KMG-IV): sequencing the most valuable type-strain genomes for metagenomic binning, comparative biology and taxonomic classification.</title>
        <authorList>
            <person name="Goeker M."/>
        </authorList>
    </citation>
    <scope>NUCLEOTIDE SEQUENCE [LARGE SCALE GENOMIC DNA]</scope>
    <source>
        <strain evidence="1 2">DSM 44831</strain>
    </source>
</reference>
<name>A0ABQ6YEC8_9NOCA</name>
<keyword evidence="2" id="KW-1185">Reference proteome</keyword>